<organism evidence="2 3">
    <name type="scientific">Leishmania enriettii</name>
    <dbReference type="NCBI Taxonomy" id="5663"/>
    <lineage>
        <taxon>Eukaryota</taxon>
        <taxon>Discoba</taxon>
        <taxon>Euglenozoa</taxon>
        <taxon>Kinetoplastea</taxon>
        <taxon>Metakinetoplastina</taxon>
        <taxon>Trypanosomatida</taxon>
        <taxon>Trypanosomatidae</taxon>
        <taxon>Leishmaniinae</taxon>
        <taxon>Leishmania</taxon>
    </lineage>
</organism>
<evidence type="ECO:0000259" key="1">
    <source>
        <dbReference type="Pfam" id="PF03724"/>
    </source>
</evidence>
<dbReference type="Gene3D" id="2.40.128.270">
    <property type="match status" value="1"/>
</dbReference>
<feature type="domain" description="DUF306" evidence="1">
    <location>
        <begin position="17"/>
        <end position="105"/>
    </location>
</feature>
<gene>
    <name evidence="2" type="ORF">CUR178_06058</name>
</gene>
<evidence type="ECO:0000313" key="3">
    <source>
        <dbReference type="Proteomes" id="UP000674179"/>
    </source>
</evidence>
<accession>A0A836GZW1</accession>
<evidence type="ECO:0000313" key="2">
    <source>
        <dbReference type="EMBL" id="KAG5482199.1"/>
    </source>
</evidence>
<dbReference type="EMBL" id="JAFHKP010000017">
    <property type="protein sequence ID" value="KAG5482199.1"/>
    <property type="molecule type" value="Genomic_DNA"/>
</dbReference>
<dbReference type="InterPro" id="IPR038670">
    <property type="entry name" value="HslJ-like_sf"/>
</dbReference>
<dbReference type="Proteomes" id="UP000674179">
    <property type="component" value="Chromosome 17"/>
</dbReference>
<keyword evidence="3" id="KW-1185">Reference proteome</keyword>
<dbReference type="KEGG" id="lenr:94173243"/>
<dbReference type="GeneID" id="94173243"/>
<sequence>MEVKNLFGKYIGKFIDDKPIPAGVMIEFKAGGSNDAVDIQGRVVNNMNGHLKVEGSKLSGLVRSTLMAGSDELMMMEDALIQGFADGMKCLLKDGGRLTLQSDSHTFKFVSA</sequence>
<comment type="caution">
    <text evidence="2">The sequence shown here is derived from an EMBL/GenBank/DDBJ whole genome shotgun (WGS) entry which is preliminary data.</text>
</comment>
<name>A0A836GZW1_LEIEN</name>
<proteinExistence type="predicted"/>
<protein>
    <recommendedName>
        <fullName evidence="1">DUF306 domain-containing protein</fullName>
    </recommendedName>
</protein>
<reference evidence="2 3" key="1">
    <citation type="submission" date="2021-02" db="EMBL/GenBank/DDBJ databases">
        <title>Leishmania (Mundinia) enrietti genome sequencing and assembly.</title>
        <authorList>
            <person name="Almutairi H."/>
            <person name="Gatherer D."/>
        </authorList>
    </citation>
    <scope>NUCLEOTIDE SEQUENCE [LARGE SCALE GENOMIC DNA]</scope>
    <source>
        <strain evidence="2">CUR178</strain>
    </source>
</reference>
<dbReference type="OrthoDB" id="258733at2759"/>
<dbReference type="InterPro" id="IPR005184">
    <property type="entry name" value="DUF306_Meta_HslJ"/>
</dbReference>
<dbReference type="RefSeq" id="XP_067694061.1">
    <property type="nucleotide sequence ID" value="XM_067837733.1"/>
</dbReference>
<dbReference type="Pfam" id="PF03724">
    <property type="entry name" value="META"/>
    <property type="match status" value="1"/>
</dbReference>
<dbReference type="AlphaFoldDB" id="A0A836GZW1"/>